<dbReference type="InterPro" id="IPR002347">
    <property type="entry name" value="SDR_fam"/>
</dbReference>
<dbReference type="Gene3D" id="3.40.50.720">
    <property type="entry name" value="NAD(P)-binding Rossmann-like Domain"/>
    <property type="match status" value="1"/>
</dbReference>
<dbReference type="PROSITE" id="PS00061">
    <property type="entry name" value="ADH_SHORT"/>
    <property type="match status" value="1"/>
</dbReference>
<dbReference type="CDD" id="cd05233">
    <property type="entry name" value="SDR_c"/>
    <property type="match status" value="1"/>
</dbReference>
<dbReference type="PANTHER" id="PTHR43391:SF14">
    <property type="entry name" value="DEHYDROGENASE_REDUCTASE SDR FAMILY PROTEIN 7-LIKE"/>
    <property type="match status" value="1"/>
</dbReference>
<dbReference type="Proteomes" id="UP001160550">
    <property type="component" value="Unassembled WGS sequence"/>
</dbReference>
<keyword evidence="3" id="KW-0560">Oxidoreductase</keyword>
<evidence type="ECO:0000256" key="4">
    <source>
        <dbReference type="RuleBase" id="RU000363"/>
    </source>
</evidence>
<protein>
    <submittedName>
        <fullName evidence="5">SDR family oxidoreductase</fullName>
    </submittedName>
</protein>
<dbReference type="RefSeq" id="WP_280942485.1">
    <property type="nucleotide sequence ID" value="NZ_JARYGX010000019.1"/>
</dbReference>
<evidence type="ECO:0000313" key="6">
    <source>
        <dbReference type="Proteomes" id="UP001160550"/>
    </source>
</evidence>
<name>A0ABT6MSP9_9GAMM</name>
<dbReference type="PANTHER" id="PTHR43391">
    <property type="entry name" value="RETINOL DEHYDROGENASE-RELATED"/>
    <property type="match status" value="1"/>
</dbReference>
<comment type="caution">
    <text evidence="5">The sequence shown here is derived from an EMBL/GenBank/DDBJ whole genome shotgun (WGS) entry which is preliminary data.</text>
</comment>
<reference evidence="5" key="1">
    <citation type="journal article" date="2007" name="Int. J. Syst. Evol. Microbiol.">
        <title>Luteimonas composti sp. nov., a moderately thermophilic bacterium isolated from food waste.</title>
        <authorList>
            <person name="Young C.C."/>
            <person name="Kampfer P."/>
            <person name="Chen W.M."/>
            <person name="Yen W.S."/>
            <person name="Arun A.B."/>
            <person name="Lai W.A."/>
            <person name="Shen F.T."/>
            <person name="Rekha P.D."/>
            <person name="Lin K.Y."/>
            <person name="Chou J.H."/>
        </authorList>
    </citation>
    <scope>NUCLEOTIDE SEQUENCE</scope>
    <source>
        <strain evidence="5">CC-YY355</strain>
    </source>
</reference>
<dbReference type="InterPro" id="IPR020904">
    <property type="entry name" value="Sc_DH/Rdtase_CS"/>
</dbReference>
<dbReference type="NCBIfam" id="NF004843">
    <property type="entry name" value="PRK06194.1"/>
    <property type="match status" value="1"/>
</dbReference>
<dbReference type="SUPFAM" id="SSF51735">
    <property type="entry name" value="NAD(P)-binding Rossmann-fold domains"/>
    <property type="match status" value="1"/>
</dbReference>
<gene>
    <name evidence="5" type="ORF">QF205_09405</name>
</gene>
<evidence type="ECO:0000256" key="2">
    <source>
        <dbReference type="ARBA" id="ARBA00022857"/>
    </source>
</evidence>
<comment type="similarity">
    <text evidence="1 4">Belongs to the short-chain dehydrogenases/reductases (SDR) family.</text>
</comment>
<dbReference type="InterPro" id="IPR036291">
    <property type="entry name" value="NAD(P)-bd_dom_sf"/>
</dbReference>
<keyword evidence="2" id="KW-0521">NADP</keyword>
<evidence type="ECO:0000256" key="1">
    <source>
        <dbReference type="ARBA" id="ARBA00006484"/>
    </source>
</evidence>
<accession>A0ABT6MSP9</accession>
<dbReference type="Pfam" id="PF00106">
    <property type="entry name" value="adh_short"/>
    <property type="match status" value="1"/>
</dbReference>
<sequence>MGELRGRVAVVTGAGSGFGREFARLAADAGMALVLVDVQADALAETAAGLEATGTTVMQRRLDVADGDAMQTLAHDAWARFGAVHLLFNNAGVGTTGLLWEASVQDWEWVLGVNLWGTIHGVRAFVPRMLEAAAKDPGYRGHVVNTASMAGLVDPPLTGPYNVAKHAVVSLSETLHQDLSLVGERVGCSVLCPSWVGTGIAKADRNRDPRAARTRTRAAAVGQALVDKAVASAKTTARDVARLTFEAIAERRFWILPHPQALAGVRARHDALQTQAPPPDPYTALPQLRRQILDALHAP</sequence>
<organism evidence="5 6">
    <name type="scientific">Luteimonas composti</name>
    <dbReference type="NCBI Taxonomy" id="398257"/>
    <lineage>
        <taxon>Bacteria</taxon>
        <taxon>Pseudomonadati</taxon>
        <taxon>Pseudomonadota</taxon>
        <taxon>Gammaproteobacteria</taxon>
        <taxon>Lysobacterales</taxon>
        <taxon>Lysobacteraceae</taxon>
        <taxon>Luteimonas</taxon>
    </lineage>
</organism>
<dbReference type="EMBL" id="JARYGX010000019">
    <property type="protein sequence ID" value="MDH7453281.1"/>
    <property type="molecule type" value="Genomic_DNA"/>
</dbReference>
<dbReference type="PRINTS" id="PR00081">
    <property type="entry name" value="GDHRDH"/>
</dbReference>
<dbReference type="PRINTS" id="PR00080">
    <property type="entry name" value="SDRFAMILY"/>
</dbReference>
<evidence type="ECO:0000313" key="5">
    <source>
        <dbReference type="EMBL" id="MDH7453281.1"/>
    </source>
</evidence>
<reference evidence="5" key="2">
    <citation type="submission" date="2023-04" db="EMBL/GenBank/DDBJ databases">
        <authorList>
            <person name="Sun J.-Q."/>
        </authorList>
    </citation>
    <scope>NUCLEOTIDE SEQUENCE</scope>
    <source>
        <strain evidence="5">CC-YY355</strain>
    </source>
</reference>
<proteinExistence type="inferred from homology"/>
<keyword evidence="6" id="KW-1185">Reference proteome</keyword>
<evidence type="ECO:0000256" key="3">
    <source>
        <dbReference type="ARBA" id="ARBA00023002"/>
    </source>
</evidence>